<evidence type="ECO:0000313" key="2">
    <source>
        <dbReference type="EMBL" id="KAF7833039.1"/>
    </source>
</evidence>
<reference evidence="2" key="1">
    <citation type="submission" date="2020-09" db="EMBL/GenBank/DDBJ databases">
        <title>Genome-Enabled Discovery of Anthraquinone Biosynthesis in Senna tora.</title>
        <authorList>
            <person name="Kang S.-H."/>
            <person name="Pandey R.P."/>
            <person name="Lee C.-M."/>
            <person name="Sim J.-S."/>
            <person name="Jeong J.-T."/>
            <person name="Choi B.-S."/>
            <person name="Jung M."/>
            <person name="Ginzburg D."/>
            <person name="Zhao K."/>
            <person name="Won S.Y."/>
            <person name="Oh T.-J."/>
            <person name="Yu Y."/>
            <person name="Kim N.-H."/>
            <person name="Lee O.R."/>
            <person name="Lee T.-H."/>
            <person name="Bashyal P."/>
            <person name="Kim T.-S."/>
            <person name="Lee W.-H."/>
            <person name="Kawkins C."/>
            <person name="Kim C.-K."/>
            <person name="Kim J.S."/>
            <person name="Ahn B.O."/>
            <person name="Rhee S.Y."/>
            <person name="Sohng J.K."/>
        </authorList>
    </citation>
    <scope>NUCLEOTIDE SEQUENCE</scope>
    <source>
        <tissue evidence="2">Leaf</tissue>
    </source>
</reference>
<dbReference type="PANTHER" id="PTHR35046:SF9">
    <property type="entry name" value="RNA-DIRECTED DNA POLYMERASE"/>
    <property type="match status" value="1"/>
</dbReference>
<evidence type="ECO:0000313" key="3">
    <source>
        <dbReference type="Proteomes" id="UP000634136"/>
    </source>
</evidence>
<evidence type="ECO:0000256" key="1">
    <source>
        <dbReference type="SAM" id="MobiDB-lite"/>
    </source>
</evidence>
<organism evidence="2 3">
    <name type="scientific">Senna tora</name>
    <dbReference type="NCBI Taxonomy" id="362788"/>
    <lineage>
        <taxon>Eukaryota</taxon>
        <taxon>Viridiplantae</taxon>
        <taxon>Streptophyta</taxon>
        <taxon>Embryophyta</taxon>
        <taxon>Tracheophyta</taxon>
        <taxon>Spermatophyta</taxon>
        <taxon>Magnoliopsida</taxon>
        <taxon>eudicotyledons</taxon>
        <taxon>Gunneridae</taxon>
        <taxon>Pentapetalae</taxon>
        <taxon>rosids</taxon>
        <taxon>fabids</taxon>
        <taxon>Fabales</taxon>
        <taxon>Fabaceae</taxon>
        <taxon>Caesalpinioideae</taxon>
        <taxon>Cassia clade</taxon>
        <taxon>Senna</taxon>
    </lineage>
</organism>
<protein>
    <submittedName>
        <fullName evidence="2">Transposon Ty3-I Gag-Pol polyprotein</fullName>
    </submittedName>
</protein>
<dbReference type="Gene3D" id="3.10.10.10">
    <property type="entry name" value="HIV Type 1 Reverse Transcriptase, subunit A, domain 1"/>
    <property type="match status" value="1"/>
</dbReference>
<gene>
    <name evidence="2" type="ORF">G2W53_015372</name>
</gene>
<proteinExistence type="predicted"/>
<feature type="compositionally biased region" description="Basic and acidic residues" evidence="1">
    <location>
        <begin position="1"/>
        <end position="16"/>
    </location>
</feature>
<dbReference type="SUPFAM" id="SSF56672">
    <property type="entry name" value="DNA/RNA polymerases"/>
    <property type="match status" value="1"/>
</dbReference>
<name>A0A835C5I5_9FABA</name>
<keyword evidence="3" id="KW-1185">Reference proteome</keyword>
<dbReference type="OrthoDB" id="1436110at2759"/>
<dbReference type="AlphaFoldDB" id="A0A835C5I5"/>
<feature type="region of interest" description="Disordered" evidence="1">
    <location>
        <begin position="1"/>
        <end position="22"/>
    </location>
</feature>
<dbReference type="InterPro" id="IPR043502">
    <property type="entry name" value="DNA/RNA_pol_sf"/>
</dbReference>
<dbReference type="PANTHER" id="PTHR35046">
    <property type="entry name" value="ZINC KNUCKLE (CCHC-TYPE) FAMILY PROTEIN"/>
    <property type="match status" value="1"/>
</dbReference>
<dbReference type="EMBL" id="JAAIUW010000005">
    <property type="protein sequence ID" value="KAF7833039.1"/>
    <property type="molecule type" value="Genomic_DNA"/>
</dbReference>
<dbReference type="Proteomes" id="UP000634136">
    <property type="component" value="Unassembled WGS sequence"/>
</dbReference>
<comment type="caution">
    <text evidence="2">The sequence shown here is derived from an EMBL/GenBank/DDBJ whole genome shotgun (WGS) entry which is preliminary data.</text>
</comment>
<accession>A0A835C5I5</accession>
<sequence>MAERNKEIDRSMKEFDDAFPDEVPTGLPPLRGIEHQIDFMPRASIPNRPAYRSNLEETKELQRQVDDLLAKGHVRETERHIDGGEIECRWRCTSLAATVSGWRWKRLERHAKSKSMPHGLYTPLLVPTHPWTDISMDFVLDGQTEVVNRTLGTLLCAVVDGNHHLLTRGKPYTFRNPSPNVVITRFISSAYSNALAATFAEKWSQQETMNTLTDVLYDQYYKLNAQLKEEKKGGRALQQKILSLKHRWTISR</sequence>